<protein>
    <submittedName>
        <fullName evidence="5">Alpha-ketoacid dehydrogenase subunit beta</fullName>
    </submittedName>
</protein>
<feature type="domain" description="Transketolase-like pyrimidine-binding" evidence="4">
    <location>
        <begin position="5"/>
        <end position="180"/>
    </location>
</feature>
<dbReference type="InterPro" id="IPR033248">
    <property type="entry name" value="Transketolase_C"/>
</dbReference>
<dbReference type="SMART" id="SM00861">
    <property type="entry name" value="Transket_pyr"/>
    <property type="match status" value="1"/>
</dbReference>
<evidence type="ECO:0000313" key="5">
    <source>
        <dbReference type="EMBL" id="PNQ99780.1"/>
    </source>
</evidence>
<dbReference type="SUPFAM" id="SSF52922">
    <property type="entry name" value="TK C-terminal domain-like"/>
    <property type="match status" value="1"/>
</dbReference>
<comment type="cofactor">
    <cofactor evidence="1">
        <name>thiamine diphosphate</name>
        <dbReference type="ChEBI" id="CHEBI:58937"/>
    </cofactor>
</comment>
<reference evidence="5 6" key="1">
    <citation type="submission" date="2018-01" db="EMBL/GenBank/DDBJ databases">
        <title>Whole genome sequence of Azospirillum brasilense REC3 isolated from strawberry roots.</title>
        <authorList>
            <person name="Fontana C.A."/>
            <person name="Salazar S.M."/>
            <person name="Bassi D."/>
            <person name="Puglisi E."/>
            <person name="Lovaisa N.C."/>
            <person name="Toffoli L.M."/>
            <person name="Pedraza R."/>
            <person name="Cocconcelli P.S."/>
        </authorList>
    </citation>
    <scope>NUCLEOTIDE SEQUENCE [LARGE SCALE GENOMIC DNA]</scope>
    <source>
        <strain evidence="5 6">REC3</strain>
        <plasmid evidence="5">p2unnamed</plasmid>
    </source>
</reference>
<sequence>MPKPLRYVNAVAQALNDAMAADPAVMLMGEDVAAAGGPFKATRGLLDAHGPERVRDTPISEASLVGAAVGAALTGMKPVVEIMFMDFVTLAMDAVVNQAAKARFMFGGQCSVPMVLRTPHGGGLNAGPQHSQCLEAWFAHIPGLRVVCPATVADAYSLLRAAIEAPDPVVVVENKALYALQGDIDVNAPREVGKARIDRAGRDATIVTYGATLYAARAAADRLAAEGIEAEIVDLRWIQPWDEEAVFTSVAKTHRVVIAHEAVQAFGVGAEIAARIASDAFDDLDAPVLRVGAPFMPIAFAKTLETAYLPDADRIVAAVKSTLA</sequence>
<dbReference type="EMBL" id="POWG01000004">
    <property type="protein sequence ID" value="PNQ99780.1"/>
    <property type="molecule type" value="Genomic_DNA"/>
</dbReference>
<name>A0A2K1G4R0_9PROT</name>
<dbReference type="FunFam" id="3.40.50.920:FF:000001">
    <property type="entry name" value="Pyruvate dehydrogenase E1 beta subunit"/>
    <property type="match status" value="1"/>
</dbReference>
<dbReference type="Proteomes" id="UP000236268">
    <property type="component" value="Unassembled WGS sequence"/>
</dbReference>
<proteinExistence type="predicted"/>
<evidence type="ECO:0000256" key="1">
    <source>
        <dbReference type="ARBA" id="ARBA00001964"/>
    </source>
</evidence>
<dbReference type="Pfam" id="PF02780">
    <property type="entry name" value="Transketolase_C"/>
    <property type="match status" value="1"/>
</dbReference>
<dbReference type="PANTHER" id="PTHR43257:SF2">
    <property type="entry name" value="PYRUVATE DEHYDROGENASE E1 COMPONENT SUBUNIT BETA"/>
    <property type="match status" value="1"/>
</dbReference>
<evidence type="ECO:0000256" key="3">
    <source>
        <dbReference type="ARBA" id="ARBA00023052"/>
    </source>
</evidence>
<dbReference type="AlphaFoldDB" id="A0A2K1G4R0"/>
<geneLocation type="plasmid" evidence="5">
    <name>p2unnamed</name>
</geneLocation>
<dbReference type="InterPro" id="IPR009014">
    <property type="entry name" value="Transketo_C/PFOR_II"/>
</dbReference>
<keyword evidence="2" id="KW-0560">Oxidoreductase</keyword>
<evidence type="ECO:0000256" key="2">
    <source>
        <dbReference type="ARBA" id="ARBA00023002"/>
    </source>
</evidence>
<dbReference type="Gene3D" id="3.40.50.920">
    <property type="match status" value="1"/>
</dbReference>
<dbReference type="SUPFAM" id="SSF52518">
    <property type="entry name" value="Thiamin diphosphate-binding fold (THDP-binding)"/>
    <property type="match status" value="1"/>
</dbReference>
<dbReference type="PANTHER" id="PTHR43257">
    <property type="entry name" value="PYRUVATE DEHYDROGENASE E1 COMPONENT BETA SUBUNIT"/>
    <property type="match status" value="1"/>
</dbReference>
<evidence type="ECO:0000313" key="6">
    <source>
        <dbReference type="Proteomes" id="UP000236268"/>
    </source>
</evidence>
<dbReference type="InterPro" id="IPR029061">
    <property type="entry name" value="THDP-binding"/>
</dbReference>
<comment type="caution">
    <text evidence="5">The sequence shown here is derived from an EMBL/GenBank/DDBJ whole genome shotgun (WGS) entry which is preliminary data.</text>
</comment>
<gene>
    <name evidence="5" type="ORF">C1S70_05245</name>
</gene>
<dbReference type="InterPro" id="IPR005475">
    <property type="entry name" value="Transketolase-like_Pyr-bd"/>
</dbReference>
<dbReference type="CDD" id="cd07036">
    <property type="entry name" value="TPP_PYR_E1-PDHc-beta_like"/>
    <property type="match status" value="1"/>
</dbReference>
<dbReference type="GO" id="GO:0016491">
    <property type="term" value="F:oxidoreductase activity"/>
    <property type="evidence" value="ECO:0007669"/>
    <property type="project" value="UniProtKB-KW"/>
</dbReference>
<dbReference type="Gene3D" id="3.40.50.970">
    <property type="match status" value="1"/>
</dbReference>
<dbReference type="Pfam" id="PF02779">
    <property type="entry name" value="Transket_pyr"/>
    <property type="match status" value="1"/>
</dbReference>
<organism evidence="5 6">
    <name type="scientific">Azospirillum argentinense</name>
    <dbReference type="NCBI Taxonomy" id="2970906"/>
    <lineage>
        <taxon>Bacteria</taxon>
        <taxon>Pseudomonadati</taxon>
        <taxon>Pseudomonadota</taxon>
        <taxon>Alphaproteobacteria</taxon>
        <taxon>Rhodospirillales</taxon>
        <taxon>Azospirillaceae</taxon>
        <taxon>Azospirillum</taxon>
    </lineage>
</organism>
<keyword evidence="5" id="KW-0614">Plasmid</keyword>
<evidence type="ECO:0000259" key="4">
    <source>
        <dbReference type="SMART" id="SM00861"/>
    </source>
</evidence>
<dbReference type="FunFam" id="3.40.50.970:FF:000001">
    <property type="entry name" value="Pyruvate dehydrogenase E1 beta subunit"/>
    <property type="match status" value="1"/>
</dbReference>
<dbReference type="RefSeq" id="WP_103039312.1">
    <property type="nucleotide sequence ID" value="NZ_POWG01000004.1"/>
</dbReference>
<keyword evidence="3" id="KW-0786">Thiamine pyrophosphate</keyword>
<accession>A0A2K1G4R0</accession>
<dbReference type="NCBIfam" id="NF006667">
    <property type="entry name" value="PRK09212.1"/>
    <property type="match status" value="1"/>
</dbReference>